<comment type="caution">
    <text evidence="3">The sequence shown here is derived from an EMBL/GenBank/DDBJ whole genome shotgun (WGS) entry which is preliminary data.</text>
</comment>
<organism evidence="3 4">
    <name type="scientific">Negadavirga shengliensis</name>
    <dbReference type="NCBI Taxonomy" id="1389218"/>
    <lineage>
        <taxon>Bacteria</taxon>
        <taxon>Pseudomonadati</taxon>
        <taxon>Bacteroidota</taxon>
        <taxon>Cytophagia</taxon>
        <taxon>Cytophagales</taxon>
        <taxon>Cyclobacteriaceae</taxon>
        <taxon>Negadavirga</taxon>
    </lineage>
</organism>
<sequence length="137" mass="15395">MKRILEYITSVLILAGCSGISEEHVIGNYYLTEVDYVDEKRVLSFNLGSGNYVGVVGPTILAVGYDDSFIIAKQLPSGKSTDKDKVYYFIIPLKSKIHHSPDENKIGPLTLNEFNKKRLELGVSESLSFTRFFEQPK</sequence>
<dbReference type="InterPro" id="IPR012640">
    <property type="entry name" value="Membr_lipoprot_lipid_attach_CS"/>
</dbReference>
<name>A0ABV9T6S2_9BACT</name>
<keyword evidence="3" id="KW-0449">Lipoprotein</keyword>
<dbReference type="EMBL" id="JBHSJJ010000016">
    <property type="protein sequence ID" value="MFC4874294.1"/>
    <property type="molecule type" value="Genomic_DNA"/>
</dbReference>
<evidence type="ECO:0000256" key="1">
    <source>
        <dbReference type="ARBA" id="ARBA00017922"/>
    </source>
</evidence>
<gene>
    <name evidence="3" type="ORF">ACFPFU_21505</name>
</gene>
<dbReference type="Pfam" id="PF08139">
    <property type="entry name" value="LPAM_1"/>
    <property type="match status" value="1"/>
</dbReference>
<dbReference type="PROSITE" id="PS51257">
    <property type="entry name" value="PROKAR_LIPOPROTEIN"/>
    <property type="match status" value="1"/>
</dbReference>
<keyword evidence="2" id="KW-0732">Signal</keyword>
<dbReference type="Proteomes" id="UP001595818">
    <property type="component" value="Unassembled WGS sequence"/>
</dbReference>
<evidence type="ECO:0000256" key="2">
    <source>
        <dbReference type="ARBA" id="ARBA00022729"/>
    </source>
</evidence>
<dbReference type="RefSeq" id="WP_377067996.1">
    <property type="nucleotide sequence ID" value="NZ_JBHSJJ010000016.1"/>
</dbReference>
<accession>A0ABV9T6S2</accession>
<proteinExistence type="predicted"/>
<evidence type="ECO:0000313" key="3">
    <source>
        <dbReference type="EMBL" id="MFC4874294.1"/>
    </source>
</evidence>
<keyword evidence="4" id="KW-1185">Reference proteome</keyword>
<reference evidence="4" key="1">
    <citation type="journal article" date="2019" name="Int. J. Syst. Evol. Microbiol.">
        <title>The Global Catalogue of Microorganisms (GCM) 10K type strain sequencing project: providing services to taxonomists for standard genome sequencing and annotation.</title>
        <authorList>
            <consortium name="The Broad Institute Genomics Platform"/>
            <consortium name="The Broad Institute Genome Sequencing Center for Infectious Disease"/>
            <person name="Wu L."/>
            <person name="Ma J."/>
        </authorList>
    </citation>
    <scope>NUCLEOTIDE SEQUENCE [LARGE SCALE GENOMIC DNA]</scope>
    <source>
        <strain evidence="4">CGMCC 4.7466</strain>
    </source>
</reference>
<evidence type="ECO:0000313" key="4">
    <source>
        <dbReference type="Proteomes" id="UP001595818"/>
    </source>
</evidence>
<protein>
    <recommendedName>
        <fullName evidence="1">Type IV secretion system putative lipoprotein virB7</fullName>
    </recommendedName>
</protein>